<sequence length="129" mass="15367">MDNLVFRPLDTTGDCTRFIQIEPAESDEDQIVCRHVHISFRDRPKYEALSYKWGDVKDKETIILNGFELAIGKNLRAALRFLRRLNGQASYKLFWIDALCINQDELDERTRQVQWMGQIYFRARRVIVW</sequence>
<dbReference type="PANTHER" id="PTHR24148:SF73">
    <property type="entry name" value="HET DOMAIN PROTEIN (AFU_ORTHOLOGUE AFUA_8G01020)"/>
    <property type="match status" value="1"/>
</dbReference>
<keyword evidence="3" id="KW-1185">Reference proteome</keyword>
<dbReference type="GeneID" id="63834270"/>
<proteinExistence type="predicted"/>
<name>A0A9P4Y3Z6_CRYP1</name>
<dbReference type="AlphaFoldDB" id="A0A9P4Y3Z6"/>
<dbReference type="PANTHER" id="PTHR24148">
    <property type="entry name" value="ANKYRIN REPEAT DOMAIN-CONTAINING PROTEIN 39 HOMOLOG-RELATED"/>
    <property type="match status" value="1"/>
</dbReference>
<dbReference type="RefSeq" id="XP_040777485.1">
    <property type="nucleotide sequence ID" value="XM_040917141.1"/>
</dbReference>
<feature type="non-terminal residue" evidence="2">
    <location>
        <position position="129"/>
    </location>
</feature>
<dbReference type="OrthoDB" id="4850135at2759"/>
<dbReference type="InterPro" id="IPR052895">
    <property type="entry name" value="HetReg/Transcr_Mod"/>
</dbReference>
<organism evidence="2 3">
    <name type="scientific">Cryphonectria parasitica (strain ATCC 38755 / EP155)</name>
    <dbReference type="NCBI Taxonomy" id="660469"/>
    <lineage>
        <taxon>Eukaryota</taxon>
        <taxon>Fungi</taxon>
        <taxon>Dikarya</taxon>
        <taxon>Ascomycota</taxon>
        <taxon>Pezizomycotina</taxon>
        <taxon>Sordariomycetes</taxon>
        <taxon>Sordariomycetidae</taxon>
        <taxon>Diaporthales</taxon>
        <taxon>Cryphonectriaceae</taxon>
        <taxon>Cryphonectria-Endothia species complex</taxon>
        <taxon>Cryphonectria</taxon>
    </lineage>
</organism>
<comment type="caution">
    <text evidence="2">The sequence shown here is derived from an EMBL/GenBank/DDBJ whole genome shotgun (WGS) entry which is preliminary data.</text>
</comment>
<evidence type="ECO:0000313" key="3">
    <source>
        <dbReference type="Proteomes" id="UP000803844"/>
    </source>
</evidence>
<protein>
    <submittedName>
        <fullName evidence="2">HET-domain-containing protein</fullName>
    </submittedName>
</protein>
<dbReference type="Proteomes" id="UP000803844">
    <property type="component" value="Unassembled WGS sequence"/>
</dbReference>
<feature type="domain" description="Heterokaryon incompatibility" evidence="1">
    <location>
        <begin position="46"/>
        <end position="129"/>
    </location>
</feature>
<dbReference type="EMBL" id="MU032347">
    <property type="protein sequence ID" value="KAF3766524.1"/>
    <property type="molecule type" value="Genomic_DNA"/>
</dbReference>
<evidence type="ECO:0000259" key="1">
    <source>
        <dbReference type="Pfam" id="PF06985"/>
    </source>
</evidence>
<reference evidence="2" key="1">
    <citation type="journal article" date="2020" name="Phytopathology">
        <title>Genome sequence of the chestnut blight fungus Cryphonectria parasitica EP155: A fundamental resource for an archetypical invasive plant pathogen.</title>
        <authorList>
            <person name="Crouch J.A."/>
            <person name="Dawe A."/>
            <person name="Aerts A."/>
            <person name="Barry K."/>
            <person name="Churchill A.C.L."/>
            <person name="Grimwood J."/>
            <person name="Hillman B."/>
            <person name="Milgroom M.G."/>
            <person name="Pangilinan J."/>
            <person name="Smith M."/>
            <person name="Salamov A."/>
            <person name="Schmutz J."/>
            <person name="Yadav J."/>
            <person name="Grigoriev I.V."/>
            <person name="Nuss D."/>
        </authorList>
    </citation>
    <scope>NUCLEOTIDE SEQUENCE</scope>
    <source>
        <strain evidence="2">EP155</strain>
    </source>
</reference>
<gene>
    <name evidence="2" type="ORF">M406DRAFT_256982</name>
</gene>
<dbReference type="Pfam" id="PF06985">
    <property type="entry name" value="HET"/>
    <property type="match status" value="1"/>
</dbReference>
<dbReference type="InterPro" id="IPR010730">
    <property type="entry name" value="HET"/>
</dbReference>
<accession>A0A9P4Y3Z6</accession>
<evidence type="ECO:0000313" key="2">
    <source>
        <dbReference type="EMBL" id="KAF3766524.1"/>
    </source>
</evidence>